<name>Q8R8F4_CALS4</name>
<dbReference type="AlphaFoldDB" id="Q8R8F4"/>
<reference evidence="2 3" key="1">
    <citation type="journal article" date="2002" name="Genome Res.">
        <title>A complete sequence of the T. tengcongensis genome.</title>
        <authorList>
            <person name="Bao Q."/>
            <person name="Tian Y."/>
            <person name="Li W."/>
            <person name="Xu Z."/>
            <person name="Xuan Z."/>
            <person name="Hu S."/>
            <person name="Dong W."/>
            <person name="Yang J."/>
            <person name="Chen Y."/>
            <person name="Xue Y."/>
            <person name="Xu Y."/>
            <person name="Lai X."/>
            <person name="Huang L."/>
            <person name="Dong X."/>
            <person name="Ma Y."/>
            <person name="Ling L."/>
            <person name="Tan H."/>
            <person name="Chen R."/>
            <person name="Wang J."/>
            <person name="Yu J."/>
            <person name="Yang H."/>
        </authorList>
    </citation>
    <scope>NUCLEOTIDE SEQUENCE [LARGE SCALE GENOMIC DNA]</scope>
    <source>
        <strain evidence="3">DSM 15242 / JCM 11007 / NBRC 100824 / MB4</strain>
    </source>
</reference>
<protein>
    <submittedName>
        <fullName evidence="2">Uncharacterized protein</fullName>
    </submittedName>
</protein>
<evidence type="ECO:0000313" key="2">
    <source>
        <dbReference type="EMBL" id="AAM25224.1"/>
    </source>
</evidence>
<evidence type="ECO:0000256" key="1">
    <source>
        <dbReference type="SAM" id="Coils"/>
    </source>
</evidence>
<dbReference type="STRING" id="273068.TTE2050"/>
<dbReference type="RefSeq" id="WP_011026162.1">
    <property type="nucleotide sequence ID" value="NC_003869.1"/>
</dbReference>
<keyword evidence="1" id="KW-0175">Coiled coil</keyword>
<keyword evidence="3" id="KW-1185">Reference proteome</keyword>
<organism evidence="2 3">
    <name type="scientific">Caldanaerobacter subterraneus subsp. tengcongensis (strain DSM 15242 / JCM 11007 / NBRC 100824 / MB4)</name>
    <name type="common">Thermoanaerobacter tengcongensis</name>
    <dbReference type="NCBI Taxonomy" id="273068"/>
    <lineage>
        <taxon>Bacteria</taxon>
        <taxon>Bacillati</taxon>
        <taxon>Bacillota</taxon>
        <taxon>Clostridia</taxon>
        <taxon>Thermoanaerobacterales</taxon>
        <taxon>Thermoanaerobacteraceae</taxon>
        <taxon>Caldanaerobacter</taxon>
    </lineage>
</organism>
<evidence type="ECO:0000313" key="3">
    <source>
        <dbReference type="Proteomes" id="UP000000555"/>
    </source>
</evidence>
<dbReference type="KEGG" id="tte:TTE2050"/>
<accession>Q8R8F4</accession>
<gene>
    <name evidence="2" type="ordered locus">TTE2050</name>
</gene>
<dbReference type="HOGENOM" id="CLU_2116476_0_0_9"/>
<sequence length="114" mass="13101">MNKYTFRVKNSDSEILAALSSLQGKERGDFIREALRFYINNKDMVQQILNSIKEIQEAVKRQSADIAEIKEMIKTQPVVAGLNKNTVLLESDKNNKKKNNEEILRGLVNDFLNM</sequence>
<proteinExistence type="predicted"/>
<dbReference type="EMBL" id="AE008691">
    <property type="protein sequence ID" value="AAM25224.1"/>
    <property type="molecule type" value="Genomic_DNA"/>
</dbReference>
<dbReference type="OrthoDB" id="1729915at2"/>
<dbReference type="Proteomes" id="UP000000555">
    <property type="component" value="Chromosome"/>
</dbReference>
<feature type="coiled-coil region" evidence="1">
    <location>
        <begin position="45"/>
        <end position="72"/>
    </location>
</feature>